<keyword evidence="2" id="KW-1185">Reference proteome</keyword>
<proteinExistence type="predicted"/>
<name>A0AA48KDB0_9BACT</name>
<evidence type="ECO:0000313" key="2">
    <source>
        <dbReference type="Proteomes" id="UP001228113"/>
    </source>
</evidence>
<dbReference type="Pfam" id="PF02635">
    <property type="entry name" value="DsrE"/>
    <property type="match status" value="1"/>
</dbReference>
<sequence length="106" mass="11297">MRLGILLQTRDPEQAWNGLRFANAALRRGHETRVFLMGAGVEVEDLREAPYDAGGQLEAFAAAGGTVLACGTCLKGRGKAGSALCPLSTMDDCLDLVAWAERVVTF</sequence>
<accession>A0AA48KDB0</accession>
<dbReference type="KEGG" id="msea:METESE_18530"/>
<dbReference type="InterPro" id="IPR027396">
    <property type="entry name" value="DsrEFH-like"/>
</dbReference>
<dbReference type="Gene3D" id="3.40.1260.10">
    <property type="entry name" value="DsrEFH-like"/>
    <property type="match status" value="1"/>
</dbReference>
<gene>
    <name evidence="1" type="ORF">METESE_18530</name>
</gene>
<dbReference type="AlphaFoldDB" id="A0AA48KDB0"/>
<dbReference type="InterPro" id="IPR003787">
    <property type="entry name" value="Sulphur_relay_DsrE/F-like"/>
</dbReference>
<dbReference type="SUPFAM" id="SSF75169">
    <property type="entry name" value="DsrEFH-like"/>
    <property type="match status" value="1"/>
</dbReference>
<evidence type="ECO:0008006" key="3">
    <source>
        <dbReference type="Google" id="ProtNLM"/>
    </source>
</evidence>
<dbReference type="Proteomes" id="UP001228113">
    <property type="component" value="Chromosome"/>
</dbReference>
<organism evidence="1 2">
    <name type="scientific">Mesoterricola sediminis</name>
    <dbReference type="NCBI Taxonomy" id="2927980"/>
    <lineage>
        <taxon>Bacteria</taxon>
        <taxon>Pseudomonadati</taxon>
        <taxon>Acidobacteriota</taxon>
        <taxon>Holophagae</taxon>
        <taxon>Holophagales</taxon>
        <taxon>Holophagaceae</taxon>
        <taxon>Mesoterricola</taxon>
    </lineage>
</organism>
<dbReference type="EMBL" id="AP027081">
    <property type="protein sequence ID" value="BDU76895.1"/>
    <property type="molecule type" value="Genomic_DNA"/>
</dbReference>
<reference evidence="1" key="1">
    <citation type="journal article" date="2023" name="Int. J. Syst. Evol. Microbiol.">
        <title>Mesoterricola silvestris gen. nov., sp. nov., Mesoterricola sediminis sp. nov., Geothrix oryzae sp. nov., Geothrix edaphica sp. nov., Geothrix rubra sp. nov., and Geothrix limicola sp. nov., six novel members of Acidobacteriota isolated from soils.</title>
        <authorList>
            <person name="Itoh H."/>
            <person name="Sugisawa Y."/>
            <person name="Mise K."/>
            <person name="Xu Z."/>
            <person name="Kuniyasu M."/>
            <person name="Ushijima N."/>
            <person name="Kawano K."/>
            <person name="Kobayashi E."/>
            <person name="Shiratori Y."/>
            <person name="Masuda Y."/>
            <person name="Senoo K."/>
        </authorList>
    </citation>
    <scope>NUCLEOTIDE SEQUENCE</scope>
    <source>
        <strain evidence="1">W786</strain>
    </source>
</reference>
<dbReference type="RefSeq" id="WP_243346084.1">
    <property type="nucleotide sequence ID" value="NZ_AP027081.1"/>
</dbReference>
<protein>
    <recommendedName>
        <fullName evidence="3">DsrE family protein</fullName>
    </recommendedName>
</protein>
<evidence type="ECO:0000313" key="1">
    <source>
        <dbReference type="EMBL" id="BDU76895.1"/>
    </source>
</evidence>